<dbReference type="Proteomes" id="UP000236333">
    <property type="component" value="Unassembled WGS sequence"/>
</dbReference>
<dbReference type="AlphaFoldDB" id="A0A2J7ZI89"/>
<protein>
    <recommendedName>
        <fullName evidence="2">Saccharopine dehydrogenase NADP binding domain-containing protein</fullName>
    </recommendedName>
</protein>
<dbReference type="InterPro" id="IPR005097">
    <property type="entry name" value="Sacchrp_dh_NADP-bd"/>
</dbReference>
<feature type="region of interest" description="Disordered" evidence="1">
    <location>
        <begin position="1"/>
        <end position="22"/>
    </location>
</feature>
<dbReference type="Pfam" id="PF03435">
    <property type="entry name" value="Sacchrp_dh_NADP"/>
    <property type="match status" value="1"/>
</dbReference>
<dbReference type="PANTHER" id="PTHR43796:SF2">
    <property type="entry name" value="CARBOXYNORSPERMIDINE SYNTHASE"/>
    <property type="match status" value="1"/>
</dbReference>
<feature type="domain" description="Saccharopine dehydrogenase NADP binding" evidence="2">
    <location>
        <begin position="50"/>
        <end position="111"/>
    </location>
</feature>
<dbReference type="OrthoDB" id="10268090at2759"/>
<dbReference type="PANTHER" id="PTHR43796">
    <property type="entry name" value="CARBOXYNORSPERMIDINE SYNTHASE"/>
    <property type="match status" value="1"/>
</dbReference>
<keyword evidence="4" id="KW-1185">Reference proteome</keyword>
<evidence type="ECO:0000259" key="2">
    <source>
        <dbReference type="Pfam" id="PF03435"/>
    </source>
</evidence>
<name>A0A2J7ZI89_9CHLO</name>
<evidence type="ECO:0000313" key="3">
    <source>
        <dbReference type="EMBL" id="PNG99978.1"/>
    </source>
</evidence>
<organism evidence="3 4">
    <name type="scientific">Tetrabaena socialis</name>
    <dbReference type="NCBI Taxonomy" id="47790"/>
    <lineage>
        <taxon>Eukaryota</taxon>
        <taxon>Viridiplantae</taxon>
        <taxon>Chlorophyta</taxon>
        <taxon>core chlorophytes</taxon>
        <taxon>Chlorophyceae</taxon>
        <taxon>CS clade</taxon>
        <taxon>Chlamydomonadales</taxon>
        <taxon>Tetrabaenaceae</taxon>
        <taxon>Tetrabaena</taxon>
    </lineage>
</organism>
<sequence length="121" mass="12107">MRSLAAGAQRPCAPSSRLPAPRAPRRACAAFASASASSSAATGGVPDAKVVVIGGTGRVGSATASALLQQFPNLEVTLASRSDASYAAAVARRPNLRKAAFKAVDITDAASVKVGRGEEGR</sequence>
<dbReference type="InterPro" id="IPR036291">
    <property type="entry name" value="NAD(P)-bd_dom_sf"/>
</dbReference>
<feature type="compositionally biased region" description="Low complexity" evidence="1">
    <location>
        <begin position="10"/>
        <end position="22"/>
    </location>
</feature>
<reference evidence="3 4" key="1">
    <citation type="journal article" date="2017" name="Mol. Biol. Evol.">
        <title>The 4-celled Tetrabaena socialis nuclear genome reveals the essential components for genetic control of cell number at the origin of multicellularity in the volvocine lineage.</title>
        <authorList>
            <person name="Featherston J."/>
            <person name="Arakaki Y."/>
            <person name="Hanschen E.R."/>
            <person name="Ferris P.J."/>
            <person name="Michod R.E."/>
            <person name="Olson B.J.S.C."/>
            <person name="Nozaki H."/>
            <person name="Durand P.M."/>
        </authorList>
    </citation>
    <scope>NUCLEOTIDE SEQUENCE [LARGE SCALE GENOMIC DNA]</scope>
    <source>
        <strain evidence="3 4">NIES-571</strain>
    </source>
</reference>
<dbReference type="Gene3D" id="3.40.50.720">
    <property type="entry name" value="NAD(P)-binding Rossmann-like Domain"/>
    <property type="match status" value="1"/>
</dbReference>
<dbReference type="EMBL" id="PGGS01001855">
    <property type="protein sequence ID" value="PNG99978.1"/>
    <property type="molecule type" value="Genomic_DNA"/>
</dbReference>
<dbReference type="SUPFAM" id="SSF51735">
    <property type="entry name" value="NAD(P)-binding Rossmann-fold domains"/>
    <property type="match status" value="1"/>
</dbReference>
<evidence type="ECO:0000313" key="4">
    <source>
        <dbReference type="Proteomes" id="UP000236333"/>
    </source>
</evidence>
<gene>
    <name evidence="3" type="ORF">TSOC_014224</name>
</gene>
<comment type="caution">
    <text evidence="3">The sequence shown here is derived from an EMBL/GenBank/DDBJ whole genome shotgun (WGS) entry which is preliminary data.</text>
</comment>
<proteinExistence type="predicted"/>
<evidence type="ECO:0000256" key="1">
    <source>
        <dbReference type="SAM" id="MobiDB-lite"/>
    </source>
</evidence>
<accession>A0A2J7ZI89</accession>